<dbReference type="InterPro" id="IPR002314">
    <property type="entry name" value="aa-tRNA-synt_IIb"/>
</dbReference>
<dbReference type="Gene3D" id="3.10.20.30">
    <property type="match status" value="1"/>
</dbReference>
<dbReference type="Gene3D" id="3.30.980.10">
    <property type="entry name" value="Threonyl-trna Synthetase, Chain A, domain 2"/>
    <property type="match status" value="1"/>
</dbReference>
<evidence type="ECO:0000313" key="15">
    <source>
        <dbReference type="Proteomes" id="UP000268162"/>
    </source>
</evidence>
<dbReference type="Pfam" id="PF00587">
    <property type="entry name" value="tRNA-synt_2b"/>
    <property type="match status" value="1"/>
</dbReference>
<comment type="catalytic activity">
    <reaction evidence="12">
        <text>tRNA(Thr) + L-threonine + ATP = L-threonyl-tRNA(Thr) + AMP + diphosphate + H(+)</text>
        <dbReference type="Rhea" id="RHEA:24624"/>
        <dbReference type="Rhea" id="RHEA-COMP:9670"/>
        <dbReference type="Rhea" id="RHEA-COMP:9704"/>
        <dbReference type="ChEBI" id="CHEBI:15378"/>
        <dbReference type="ChEBI" id="CHEBI:30616"/>
        <dbReference type="ChEBI" id="CHEBI:33019"/>
        <dbReference type="ChEBI" id="CHEBI:57926"/>
        <dbReference type="ChEBI" id="CHEBI:78442"/>
        <dbReference type="ChEBI" id="CHEBI:78534"/>
        <dbReference type="ChEBI" id="CHEBI:456215"/>
        <dbReference type="EC" id="6.1.1.3"/>
    </reaction>
</comment>
<evidence type="ECO:0000313" key="14">
    <source>
        <dbReference type="EMBL" id="RKP34388.1"/>
    </source>
</evidence>
<evidence type="ECO:0000256" key="3">
    <source>
        <dbReference type="ARBA" id="ARBA00013163"/>
    </source>
</evidence>
<evidence type="ECO:0000256" key="12">
    <source>
        <dbReference type="ARBA" id="ARBA00049515"/>
    </source>
</evidence>
<dbReference type="CDD" id="cd00771">
    <property type="entry name" value="ThrRS_core"/>
    <property type="match status" value="1"/>
</dbReference>
<protein>
    <recommendedName>
        <fullName evidence="3">threonine--tRNA ligase</fullName>
        <ecNumber evidence="3">6.1.1.3</ecNumber>
    </recommendedName>
    <alternativeName>
        <fullName evidence="11">Threonyl-tRNA synthetase</fullName>
    </alternativeName>
</protein>
<feature type="domain" description="Aminoacyl-transfer RNA synthetases class-II family profile" evidence="13">
    <location>
        <begin position="383"/>
        <end position="670"/>
    </location>
</feature>
<evidence type="ECO:0000256" key="9">
    <source>
        <dbReference type="ARBA" id="ARBA00023128"/>
    </source>
</evidence>
<dbReference type="GO" id="GO:0005759">
    <property type="term" value="C:mitochondrial matrix"/>
    <property type="evidence" value="ECO:0007669"/>
    <property type="project" value="UniProtKB-SubCell"/>
</dbReference>
<comment type="similarity">
    <text evidence="2">Belongs to the class-II aminoacyl-tRNA synthetase family.</text>
</comment>
<dbReference type="PANTHER" id="PTHR11451:SF44">
    <property type="entry name" value="THREONINE--TRNA LIGASE, CHLOROPLASTIC_MITOCHONDRIAL 2"/>
    <property type="match status" value="1"/>
</dbReference>
<evidence type="ECO:0000256" key="10">
    <source>
        <dbReference type="ARBA" id="ARBA00023146"/>
    </source>
</evidence>
<name>A0A4P9ZMS7_9FUNG</name>
<dbReference type="HAMAP" id="MF_00184">
    <property type="entry name" value="Thr_tRNA_synth"/>
    <property type="match status" value="1"/>
</dbReference>
<evidence type="ECO:0000256" key="4">
    <source>
        <dbReference type="ARBA" id="ARBA00022598"/>
    </source>
</evidence>
<dbReference type="InterPro" id="IPR045864">
    <property type="entry name" value="aa-tRNA-synth_II/BPL/LPL"/>
</dbReference>
<dbReference type="STRING" id="215637.A0A4P9ZMS7"/>
<dbReference type="GO" id="GO:0006435">
    <property type="term" value="P:threonyl-tRNA aminoacylation"/>
    <property type="evidence" value="ECO:0007669"/>
    <property type="project" value="InterPro"/>
</dbReference>
<gene>
    <name evidence="14" type="ORF">BJ085DRAFT_20585</name>
</gene>
<dbReference type="Gene3D" id="3.30.930.10">
    <property type="entry name" value="Bira Bifunctional Protein, Domain 2"/>
    <property type="match status" value="1"/>
</dbReference>
<dbReference type="EC" id="6.1.1.3" evidence="3"/>
<proteinExistence type="inferred from homology"/>
<comment type="subcellular location">
    <subcellularLocation>
        <location evidence="1">Mitochondrion matrix</location>
    </subcellularLocation>
</comment>
<dbReference type="InterPro" id="IPR002320">
    <property type="entry name" value="Thr-tRNA-ligase_IIa"/>
</dbReference>
<keyword evidence="5" id="KW-0547">Nucleotide-binding</keyword>
<dbReference type="InterPro" id="IPR036621">
    <property type="entry name" value="Anticodon-bd_dom_sf"/>
</dbReference>
<organism evidence="14 15">
    <name type="scientific">Dimargaris cristalligena</name>
    <dbReference type="NCBI Taxonomy" id="215637"/>
    <lineage>
        <taxon>Eukaryota</taxon>
        <taxon>Fungi</taxon>
        <taxon>Fungi incertae sedis</taxon>
        <taxon>Zoopagomycota</taxon>
        <taxon>Kickxellomycotina</taxon>
        <taxon>Dimargaritomycetes</taxon>
        <taxon>Dimargaritales</taxon>
        <taxon>Dimargaritaceae</taxon>
        <taxon>Dimargaris</taxon>
    </lineage>
</organism>
<dbReference type="InterPro" id="IPR033728">
    <property type="entry name" value="ThrRS_core"/>
</dbReference>
<dbReference type="InterPro" id="IPR004154">
    <property type="entry name" value="Anticodon-bd"/>
</dbReference>
<evidence type="ECO:0000256" key="2">
    <source>
        <dbReference type="ARBA" id="ARBA00008226"/>
    </source>
</evidence>
<evidence type="ECO:0000256" key="7">
    <source>
        <dbReference type="ARBA" id="ARBA00022917"/>
    </source>
</evidence>
<keyword evidence="4" id="KW-0436">Ligase</keyword>
<dbReference type="SUPFAM" id="SSF52954">
    <property type="entry name" value="Class II aaRS ABD-related"/>
    <property type="match status" value="1"/>
</dbReference>
<dbReference type="InterPro" id="IPR006195">
    <property type="entry name" value="aa-tRNA-synth_II"/>
</dbReference>
<reference evidence="15" key="1">
    <citation type="journal article" date="2018" name="Nat. Microbiol.">
        <title>Leveraging single-cell genomics to expand the fungal tree of life.</title>
        <authorList>
            <person name="Ahrendt S.R."/>
            <person name="Quandt C.A."/>
            <person name="Ciobanu D."/>
            <person name="Clum A."/>
            <person name="Salamov A."/>
            <person name="Andreopoulos B."/>
            <person name="Cheng J.F."/>
            <person name="Woyke T."/>
            <person name="Pelin A."/>
            <person name="Henrissat B."/>
            <person name="Reynolds N.K."/>
            <person name="Benny G.L."/>
            <person name="Smith M.E."/>
            <person name="James T.Y."/>
            <person name="Grigoriev I.V."/>
        </authorList>
    </citation>
    <scope>NUCLEOTIDE SEQUENCE [LARGE SCALE GENOMIC DNA]</scope>
    <source>
        <strain evidence="15">RSA 468</strain>
    </source>
</reference>
<dbReference type="AlphaFoldDB" id="A0A4P9ZMS7"/>
<dbReference type="FunFam" id="3.30.930.10:FF:000039">
    <property type="entry name" value="Threonyl-tRNA synthetase, mitochondrial"/>
    <property type="match status" value="1"/>
</dbReference>
<keyword evidence="15" id="KW-1185">Reference proteome</keyword>
<dbReference type="InterPro" id="IPR012675">
    <property type="entry name" value="Beta-grasp_dom_sf"/>
</dbReference>
<evidence type="ECO:0000256" key="5">
    <source>
        <dbReference type="ARBA" id="ARBA00022741"/>
    </source>
</evidence>
<evidence type="ECO:0000259" key="13">
    <source>
        <dbReference type="PROSITE" id="PS50862"/>
    </source>
</evidence>
<dbReference type="InterPro" id="IPR012947">
    <property type="entry name" value="tRNA_SAD"/>
</dbReference>
<accession>A0A4P9ZMS7</accession>
<dbReference type="Gene3D" id="3.40.50.800">
    <property type="entry name" value="Anticodon-binding domain"/>
    <property type="match status" value="1"/>
</dbReference>
<dbReference type="SUPFAM" id="SSF55186">
    <property type="entry name" value="ThrRS/AlaRS common domain"/>
    <property type="match status" value="1"/>
</dbReference>
<keyword evidence="6" id="KW-0067">ATP-binding</keyword>
<sequence length="753" mass="85086">MRPVVLTLGTHSSFWGRPLTSGSFRGCLRPRTTTASRFVSYKYLDQRLRFWEAERRRQNALEIPADSPHIEITCQPWGIVQSGKAGVTTPQHLTSSLPKSVSRRALVARKDGDQLWDMNRPLPESTQLEYFAWSGQMSPDNVPSASLEPAKEAGMSNQPNADVGQGVFWHTSAHLLGATVELLYGDRALLCNGPALPGKGFYYDFLLLKSAQVLSAPDRDQLETTLRNMLATPMSIERMVVSRALAFQIFAYNPFKCHYITRIPDDHSVSLYKCGSFIDLCQGPHLKSTDPIRLIQVTKMTGAHWMPARPSPPPSGLDPVDSPTPVDIPTNIPFLNRVYGISFPNAEQHDKWQHSQELALQRDHRAIGKAQHLFSFDTKLSPGSVFLLPHGTRIAQRIFTMLRAHYRQFGFDEVMTPLIYKKELWETSGHWQNYADDMFIAHAPADPDIFGLKPMNCPGHCLIFAERPRSHNELPLRLADFSPLHRNEASGALAGLTRVRKFHQDDGHIFCTPEQVFAEISQCLSFMDRIYGLFRFQDYELTLSTRPESNYMGSIEDWSRAEAALTEALNKTGRPWTLKPGDGAFYGPKIDIMVRDALDRTHQTATIQLDFQLPQRFQLRYMGADGALHSPVIIHRAILGSLERMLAILIEHYAGKWPFWLSPRQAKIVPRAAPWDTLAEDFYFVDLDSSKVHSMGKTIREAQLAQYNFILVVGEKEVDTQTVNVRTRSGEMLGTLTIPEVIQLFRTAQAQFG</sequence>
<dbReference type="PRINTS" id="PR01047">
    <property type="entry name" value="TRNASYNTHTHR"/>
</dbReference>
<dbReference type="Proteomes" id="UP000268162">
    <property type="component" value="Unassembled WGS sequence"/>
</dbReference>
<dbReference type="GO" id="GO:0004829">
    <property type="term" value="F:threonine-tRNA ligase activity"/>
    <property type="evidence" value="ECO:0007669"/>
    <property type="project" value="UniProtKB-EC"/>
</dbReference>
<dbReference type="GO" id="GO:0005524">
    <property type="term" value="F:ATP binding"/>
    <property type="evidence" value="ECO:0007669"/>
    <property type="project" value="UniProtKB-KW"/>
</dbReference>
<evidence type="ECO:0000256" key="6">
    <source>
        <dbReference type="ARBA" id="ARBA00022840"/>
    </source>
</evidence>
<keyword evidence="10 14" id="KW-0030">Aminoacyl-tRNA synthetase</keyword>
<keyword evidence="7" id="KW-0648">Protein biosynthesis</keyword>
<dbReference type="NCBIfam" id="TIGR00418">
    <property type="entry name" value="thrS"/>
    <property type="match status" value="1"/>
</dbReference>
<dbReference type="EMBL" id="ML003225">
    <property type="protein sequence ID" value="RKP34388.1"/>
    <property type="molecule type" value="Genomic_DNA"/>
</dbReference>
<dbReference type="InterPro" id="IPR018163">
    <property type="entry name" value="Thr/Ala-tRNA-synth_IIc_edit"/>
</dbReference>
<dbReference type="FunFam" id="3.30.980.10:FF:000005">
    <property type="entry name" value="Threonyl-tRNA synthetase, mitochondrial"/>
    <property type="match status" value="1"/>
</dbReference>
<evidence type="ECO:0000256" key="1">
    <source>
        <dbReference type="ARBA" id="ARBA00004305"/>
    </source>
</evidence>
<dbReference type="Pfam" id="PF03129">
    <property type="entry name" value="HGTP_anticodon"/>
    <property type="match status" value="1"/>
</dbReference>
<keyword evidence="8" id="KW-0809">Transit peptide</keyword>
<dbReference type="Pfam" id="PF07973">
    <property type="entry name" value="tRNA_SAD"/>
    <property type="match status" value="1"/>
</dbReference>
<evidence type="ECO:0000256" key="8">
    <source>
        <dbReference type="ARBA" id="ARBA00022946"/>
    </source>
</evidence>
<dbReference type="PANTHER" id="PTHR11451">
    <property type="entry name" value="THREONINE-TRNA LIGASE"/>
    <property type="match status" value="1"/>
</dbReference>
<dbReference type="SMART" id="SM00863">
    <property type="entry name" value="tRNA_SAD"/>
    <property type="match status" value="1"/>
</dbReference>
<dbReference type="PROSITE" id="PS50862">
    <property type="entry name" value="AA_TRNA_LIGASE_II"/>
    <property type="match status" value="1"/>
</dbReference>
<dbReference type="SUPFAM" id="SSF55681">
    <property type="entry name" value="Class II aaRS and biotin synthetases"/>
    <property type="match status" value="1"/>
</dbReference>
<evidence type="ECO:0000256" key="11">
    <source>
        <dbReference type="ARBA" id="ARBA00031900"/>
    </source>
</evidence>
<keyword evidence="9" id="KW-0496">Mitochondrion</keyword>